<dbReference type="GO" id="GO:0004553">
    <property type="term" value="F:hydrolase activity, hydrolyzing O-glycosyl compounds"/>
    <property type="evidence" value="ECO:0007669"/>
    <property type="project" value="InterPro"/>
</dbReference>
<feature type="non-terminal residue" evidence="3">
    <location>
        <position position="135"/>
    </location>
</feature>
<dbReference type="Proteomes" id="UP000678393">
    <property type="component" value="Unassembled WGS sequence"/>
</dbReference>
<proteinExistence type="inferred from homology"/>
<evidence type="ECO:0000256" key="1">
    <source>
        <dbReference type="ARBA" id="ARBA00006865"/>
    </source>
</evidence>
<protein>
    <recommendedName>
        <fullName evidence="2">GH16 domain-containing protein</fullName>
    </recommendedName>
</protein>
<dbReference type="GO" id="GO:0005975">
    <property type="term" value="P:carbohydrate metabolic process"/>
    <property type="evidence" value="ECO:0007669"/>
    <property type="project" value="InterPro"/>
</dbReference>
<sequence length="135" mass="15124">RKNAGLLGRTPLRSIRGAAFFRDDFTTFNKGNWNYEVSMYGGYNGEFQVYTNDPKNVFTRDGSLYIYPENLNGCTRDGHNGILPPVMSGKVKSVPVLKYGTLEVRARIPKGDWLWPGRVAVSDVSGCLVVWCDLL</sequence>
<dbReference type="EMBL" id="CAJHNH020000434">
    <property type="protein sequence ID" value="CAG5117644.1"/>
    <property type="molecule type" value="Genomic_DNA"/>
</dbReference>
<evidence type="ECO:0000259" key="2">
    <source>
        <dbReference type="PROSITE" id="PS51762"/>
    </source>
</evidence>
<dbReference type="Gene3D" id="2.60.120.200">
    <property type="match status" value="1"/>
</dbReference>
<comment type="caution">
    <text evidence="3">The sequence shown here is derived from an EMBL/GenBank/DDBJ whole genome shotgun (WGS) entry which is preliminary data.</text>
</comment>
<organism evidence="3 4">
    <name type="scientific">Candidula unifasciata</name>
    <dbReference type="NCBI Taxonomy" id="100452"/>
    <lineage>
        <taxon>Eukaryota</taxon>
        <taxon>Metazoa</taxon>
        <taxon>Spiralia</taxon>
        <taxon>Lophotrochozoa</taxon>
        <taxon>Mollusca</taxon>
        <taxon>Gastropoda</taxon>
        <taxon>Heterobranchia</taxon>
        <taxon>Euthyneura</taxon>
        <taxon>Panpulmonata</taxon>
        <taxon>Eupulmonata</taxon>
        <taxon>Stylommatophora</taxon>
        <taxon>Helicina</taxon>
        <taxon>Helicoidea</taxon>
        <taxon>Geomitridae</taxon>
        <taxon>Candidula</taxon>
    </lineage>
</organism>
<dbReference type="InterPro" id="IPR050546">
    <property type="entry name" value="Glycosyl_Hydrlase_16"/>
</dbReference>
<gene>
    <name evidence="3" type="ORF">CUNI_LOCUS3202</name>
</gene>
<dbReference type="InterPro" id="IPR013320">
    <property type="entry name" value="ConA-like_dom_sf"/>
</dbReference>
<reference evidence="3" key="1">
    <citation type="submission" date="2021-04" db="EMBL/GenBank/DDBJ databases">
        <authorList>
            <consortium name="Molecular Ecology Group"/>
        </authorList>
    </citation>
    <scope>NUCLEOTIDE SEQUENCE</scope>
</reference>
<keyword evidence="4" id="KW-1185">Reference proteome</keyword>
<dbReference type="PANTHER" id="PTHR10963:SF55">
    <property type="entry name" value="GLYCOSIDE HYDROLASE FAMILY 16 PROTEIN"/>
    <property type="match status" value="1"/>
</dbReference>
<evidence type="ECO:0000313" key="4">
    <source>
        <dbReference type="Proteomes" id="UP000678393"/>
    </source>
</evidence>
<feature type="domain" description="GH16" evidence="2">
    <location>
        <begin position="1"/>
        <end position="135"/>
    </location>
</feature>
<dbReference type="AlphaFoldDB" id="A0A8S3YLE5"/>
<dbReference type="PROSITE" id="PS51762">
    <property type="entry name" value="GH16_2"/>
    <property type="match status" value="1"/>
</dbReference>
<accession>A0A8S3YLE5</accession>
<name>A0A8S3YLE5_9EUPU</name>
<dbReference type="SUPFAM" id="SSF49899">
    <property type="entry name" value="Concanavalin A-like lectins/glucanases"/>
    <property type="match status" value="1"/>
</dbReference>
<comment type="similarity">
    <text evidence="1">Belongs to the glycosyl hydrolase 16 family.</text>
</comment>
<evidence type="ECO:0000313" key="3">
    <source>
        <dbReference type="EMBL" id="CAG5117644.1"/>
    </source>
</evidence>
<dbReference type="InterPro" id="IPR000757">
    <property type="entry name" value="Beta-glucanase-like"/>
</dbReference>
<dbReference type="OrthoDB" id="6158936at2759"/>
<dbReference type="PANTHER" id="PTHR10963">
    <property type="entry name" value="GLYCOSYL HYDROLASE-RELATED"/>
    <property type="match status" value="1"/>
</dbReference>